<evidence type="ECO:0000256" key="6">
    <source>
        <dbReference type="ARBA" id="ARBA00023136"/>
    </source>
</evidence>
<dbReference type="GO" id="GO:0016020">
    <property type="term" value="C:membrane"/>
    <property type="evidence" value="ECO:0007669"/>
    <property type="project" value="UniProtKB-SubCell"/>
</dbReference>
<keyword evidence="3" id="KW-0812">Transmembrane</keyword>
<dbReference type="OrthoDB" id="1666796at2759"/>
<evidence type="ECO:0000256" key="3">
    <source>
        <dbReference type="ARBA" id="ARBA00022692"/>
    </source>
</evidence>
<feature type="signal peptide" evidence="9">
    <location>
        <begin position="1"/>
        <end position="15"/>
    </location>
</feature>
<sequence length="215" mass="24140">MRLSLLFAVAASVSAYYLPGFPPQDYEEGDPVQLTVNALTSEDSRSLLPYDYYYDKFHFCKPDQLEVERESLGSVLFGDRLYNSPFQLKMLQNAECVKLCTNHIPAEDAQFINLKIKEDYSMSWYVDNLPAAQVLPDDDGNDYYKIGFDLGPLSASLRQPKSPTFTTTTTLRSNTTAKTTKSTESLELSSPHEVSRTLTRTTTVTMSASTQLVVE</sequence>
<dbReference type="Proteomes" id="UP000193642">
    <property type="component" value="Unassembled WGS sequence"/>
</dbReference>
<evidence type="ECO:0000256" key="2">
    <source>
        <dbReference type="ARBA" id="ARBA00005227"/>
    </source>
</evidence>
<dbReference type="PANTHER" id="PTHR10766">
    <property type="entry name" value="TRANSMEMBRANE 9 SUPERFAMILY PROTEIN"/>
    <property type="match status" value="1"/>
</dbReference>
<organism evidence="10 11">
    <name type="scientific">Rhizoclosmatium globosum</name>
    <dbReference type="NCBI Taxonomy" id="329046"/>
    <lineage>
        <taxon>Eukaryota</taxon>
        <taxon>Fungi</taxon>
        <taxon>Fungi incertae sedis</taxon>
        <taxon>Chytridiomycota</taxon>
        <taxon>Chytridiomycota incertae sedis</taxon>
        <taxon>Chytridiomycetes</taxon>
        <taxon>Chytridiales</taxon>
        <taxon>Chytriomycetaceae</taxon>
        <taxon>Rhizoclosmatium</taxon>
    </lineage>
</organism>
<evidence type="ECO:0000256" key="9">
    <source>
        <dbReference type="SAM" id="SignalP"/>
    </source>
</evidence>
<reference evidence="10 11" key="1">
    <citation type="submission" date="2016-07" db="EMBL/GenBank/DDBJ databases">
        <title>Pervasive Adenine N6-methylation of Active Genes in Fungi.</title>
        <authorList>
            <consortium name="DOE Joint Genome Institute"/>
            <person name="Mondo S.J."/>
            <person name="Dannebaum R.O."/>
            <person name="Kuo R.C."/>
            <person name="Labutti K."/>
            <person name="Haridas S."/>
            <person name="Kuo A."/>
            <person name="Salamov A."/>
            <person name="Ahrendt S.R."/>
            <person name="Lipzen A."/>
            <person name="Sullivan W."/>
            <person name="Andreopoulos W.B."/>
            <person name="Clum A."/>
            <person name="Lindquist E."/>
            <person name="Daum C."/>
            <person name="Ramamoorthy G.K."/>
            <person name="Gryganskyi A."/>
            <person name="Culley D."/>
            <person name="Magnuson J.K."/>
            <person name="James T.Y."/>
            <person name="O'Malley M.A."/>
            <person name="Stajich J.E."/>
            <person name="Spatafora J.W."/>
            <person name="Visel A."/>
            <person name="Grigoriev I.V."/>
        </authorList>
    </citation>
    <scope>NUCLEOTIDE SEQUENCE [LARGE SCALE GENOMIC DNA]</scope>
    <source>
        <strain evidence="10 11">JEL800</strain>
    </source>
</reference>
<dbReference type="AlphaFoldDB" id="A0A1Y2CMQ6"/>
<protein>
    <recommendedName>
        <fullName evidence="7">Transmembrane 9 superfamily member</fullName>
    </recommendedName>
</protein>
<dbReference type="Pfam" id="PF02990">
    <property type="entry name" value="EMP70"/>
    <property type="match status" value="1"/>
</dbReference>
<dbReference type="PANTHER" id="PTHR10766:SF111">
    <property type="entry name" value="TRANSMEMBRANE 9 SUPERFAMILY MEMBER 2"/>
    <property type="match status" value="1"/>
</dbReference>
<keyword evidence="6" id="KW-0472">Membrane</keyword>
<dbReference type="GO" id="GO:0005737">
    <property type="term" value="C:cytoplasm"/>
    <property type="evidence" value="ECO:0007669"/>
    <property type="project" value="UniProtKB-ARBA"/>
</dbReference>
<feature type="region of interest" description="Disordered" evidence="8">
    <location>
        <begin position="161"/>
        <end position="185"/>
    </location>
</feature>
<feature type="compositionally biased region" description="Low complexity" evidence="8">
    <location>
        <begin position="164"/>
        <end position="185"/>
    </location>
</feature>
<dbReference type="GO" id="GO:0072657">
    <property type="term" value="P:protein localization to membrane"/>
    <property type="evidence" value="ECO:0007669"/>
    <property type="project" value="TreeGrafter"/>
</dbReference>
<comment type="similarity">
    <text evidence="2 7">Belongs to the nonaspanin (TM9SF) (TC 9.A.2) family.</text>
</comment>
<evidence type="ECO:0000256" key="7">
    <source>
        <dbReference type="RuleBase" id="RU363079"/>
    </source>
</evidence>
<feature type="chain" id="PRO_5013073315" description="Transmembrane 9 superfamily member" evidence="9">
    <location>
        <begin position="16"/>
        <end position="215"/>
    </location>
</feature>
<comment type="subcellular location">
    <subcellularLocation>
        <location evidence="1">Membrane</location>
        <topology evidence="1">Multi-pass membrane protein</topology>
    </subcellularLocation>
</comment>
<dbReference type="EMBL" id="MCGO01000012">
    <property type="protein sequence ID" value="ORY48292.1"/>
    <property type="molecule type" value="Genomic_DNA"/>
</dbReference>
<gene>
    <name evidence="10" type="ORF">BCR33DRAFT_757637</name>
</gene>
<evidence type="ECO:0000256" key="1">
    <source>
        <dbReference type="ARBA" id="ARBA00004141"/>
    </source>
</evidence>
<evidence type="ECO:0000313" key="10">
    <source>
        <dbReference type="EMBL" id="ORY48292.1"/>
    </source>
</evidence>
<keyword evidence="5" id="KW-1133">Transmembrane helix</keyword>
<comment type="caution">
    <text evidence="10">The sequence shown here is derived from an EMBL/GenBank/DDBJ whole genome shotgun (WGS) entry which is preliminary data.</text>
</comment>
<keyword evidence="4 9" id="KW-0732">Signal</keyword>
<name>A0A1Y2CMQ6_9FUNG</name>
<evidence type="ECO:0000256" key="4">
    <source>
        <dbReference type="ARBA" id="ARBA00022729"/>
    </source>
</evidence>
<proteinExistence type="inferred from homology"/>
<keyword evidence="11" id="KW-1185">Reference proteome</keyword>
<evidence type="ECO:0000256" key="8">
    <source>
        <dbReference type="SAM" id="MobiDB-lite"/>
    </source>
</evidence>
<dbReference type="STRING" id="329046.A0A1Y2CMQ6"/>
<evidence type="ECO:0000313" key="11">
    <source>
        <dbReference type="Proteomes" id="UP000193642"/>
    </source>
</evidence>
<evidence type="ECO:0000256" key="5">
    <source>
        <dbReference type="ARBA" id="ARBA00022989"/>
    </source>
</evidence>
<accession>A0A1Y2CMQ6</accession>
<dbReference type="GO" id="GO:0007034">
    <property type="term" value="P:vacuolar transport"/>
    <property type="evidence" value="ECO:0007669"/>
    <property type="project" value="TreeGrafter"/>
</dbReference>
<dbReference type="InterPro" id="IPR004240">
    <property type="entry name" value="EMP70"/>
</dbReference>